<evidence type="ECO:0000313" key="1">
    <source>
        <dbReference type="EMBL" id="SCW91769.1"/>
    </source>
</evidence>
<dbReference type="EMBL" id="FMTP01000007">
    <property type="protein sequence ID" value="SCW91769.1"/>
    <property type="molecule type" value="Genomic_DNA"/>
</dbReference>
<protein>
    <recommendedName>
        <fullName evidence="3">DUF1488 domain-containing protein</fullName>
    </recommendedName>
</protein>
<keyword evidence="2" id="KW-1185">Reference proteome</keyword>
<sequence length="91" mass="9811">MTLIFPNPSRSFDSARGAVRFTGYDGMFEVPFLVEIAALGKSAAELRPSDGLEATCLSAFDTLRTSIYSAATRAYSEGRRGPLTLTSADIR</sequence>
<organism evidence="1 2">
    <name type="scientific">Ancylobacter rudongensis</name>
    <dbReference type="NCBI Taxonomy" id="177413"/>
    <lineage>
        <taxon>Bacteria</taxon>
        <taxon>Pseudomonadati</taxon>
        <taxon>Pseudomonadota</taxon>
        <taxon>Alphaproteobacteria</taxon>
        <taxon>Hyphomicrobiales</taxon>
        <taxon>Xanthobacteraceae</taxon>
        <taxon>Ancylobacter</taxon>
    </lineage>
</organism>
<gene>
    <name evidence="1" type="ORF">SAMN05660859_3738</name>
</gene>
<dbReference type="RefSeq" id="WP_091442740.1">
    <property type="nucleotide sequence ID" value="NZ_FMTP01000007.1"/>
</dbReference>
<dbReference type="AlphaFoldDB" id="A0A1G4UG81"/>
<reference evidence="2" key="1">
    <citation type="submission" date="2016-10" db="EMBL/GenBank/DDBJ databases">
        <authorList>
            <person name="Varghese N."/>
            <person name="Submissions S."/>
        </authorList>
    </citation>
    <scope>NUCLEOTIDE SEQUENCE [LARGE SCALE GENOMIC DNA]</scope>
    <source>
        <strain evidence="2">CGMCC 1.1761</strain>
    </source>
</reference>
<evidence type="ECO:0008006" key="3">
    <source>
        <dbReference type="Google" id="ProtNLM"/>
    </source>
</evidence>
<evidence type="ECO:0000313" key="2">
    <source>
        <dbReference type="Proteomes" id="UP000198889"/>
    </source>
</evidence>
<proteinExistence type="predicted"/>
<accession>A0A1G4UG81</accession>
<dbReference type="Pfam" id="PF07369">
    <property type="entry name" value="DUF1488"/>
    <property type="match status" value="1"/>
</dbReference>
<dbReference type="STRING" id="177413.SAMN05660859_3738"/>
<dbReference type="Proteomes" id="UP000198889">
    <property type="component" value="Unassembled WGS sequence"/>
</dbReference>
<dbReference type="InterPro" id="IPR009962">
    <property type="entry name" value="DUF1488"/>
</dbReference>
<name>A0A1G4UG81_9HYPH</name>